<evidence type="ECO:0000313" key="1">
    <source>
        <dbReference type="EMBL" id="RRT75122.1"/>
    </source>
</evidence>
<gene>
    <name evidence="1" type="ORF">B296_00021756</name>
</gene>
<protein>
    <submittedName>
        <fullName evidence="1">Uncharacterized protein</fullName>
    </submittedName>
</protein>
<dbReference type="EMBL" id="AMZH03002573">
    <property type="protein sequence ID" value="RRT75122.1"/>
    <property type="molecule type" value="Genomic_DNA"/>
</dbReference>
<proteinExistence type="predicted"/>
<sequence>MSKFHINNCGTNQAAYFFSFWEFDKVKVQNMYIWSRNLQARSADPDLSKSYVVGSPLPLGTRV</sequence>
<dbReference type="Proteomes" id="UP000287651">
    <property type="component" value="Unassembled WGS sequence"/>
</dbReference>
<name>A0A427AG22_ENSVE</name>
<reference evidence="1 2" key="1">
    <citation type="journal article" date="2014" name="Agronomy (Basel)">
        <title>A Draft Genome Sequence for Ensete ventricosum, the Drought-Tolerant Tree Against Hunger.</title>
        <authorList>
            <person name="Harrison J."/>
            <person name="Moore K.A."/>
            <person name="Paszkiewicz K."/>
            <person name="Jones T."/>
            <person name="Grant M."/>
            <person name="Ambacheew D."/>
            <person name="Muzemil S."/>
            <person name="Studholme D.J."/>
        </authorList>
    </citation>
    <scope>NUCLEOTIDE SEQUENCE [LARGE SCALE GENOMIC DNA]</scope>
</reference>
<organism evidence="1 2">
    <name type="scientific">Ensete ventricosum</name>
    <name type="common">Abyssinian banana</name>
    <name type="synonym">Musa ensete</name>
    <dbReference type="NCBI Taxonomy" id="4639"/>
    <lineage>
        <taxon>Eukaryota</taxon>
        <taxon>Viridiplantae</taxon>
        <taxon>Streptophyta</taxon>
        <taxon>Embryophyta</taxon>
        <taxon>Tracheophyta</taxon>
        <taxon>Spermatophyta</taxon>
        <taxon>Magnoliopsida</taxon>
        <taxon>Liliopsida</taxon>
        <taxon>Zingiberales</taxon>
        <taxon>Musaceae</taxon>
        <taxon>Ensete</taxon>
    </lineage>
</organism>
<evidence type="ECO:0000313" key="2">
    <source>
        <dbReference type="Proteomes" id="UP000287651"/>
    </source>
</evidence>
<dbReference type="AlphaFoldDB" id="A0A427AG22"/>
<accession>A0A427AG22</accession>
<comment type="caution">
    <text evidence="1">The sequence shown here is derived from an EMBL/GenBank/DDBJ whole genome shotgun (WGS) entry which is preliminary data.</text>
</comment>